<dbReference type="EMBL" id="CP018762">
    <property type="protein sequence ID" value="APZ33726.1"/>
    <property type="molecule type" value="Genomic_DNA"/>
</dbReference>
<evidence type="ECO:0000313" key="5">
    <source>
        <dbReference type="Proteomes" id="UP000187185"/>
    </source>
</evidence>
<dbReference type="InterPro" id="IPR003439">
    <property type="entry name" value="ABC_transporter-like_ATP-bd"/>
</dbReference>
<keyword evidence="2" id="KW-0067">ATP-binding</keyword>
<name>A0A1P8U6K5_9MICO</name>
<dbReference type="GO" id="GO:0005886">
    <property type="term" value="C:plasma membrane"/>
    <property type="evidence" value="ECO:0007669"/>
    <property type="project" value="TreeGrafter"/>
</dbReference>
<evidence type="ECO:0000256" key="2">
    <source>
        <dbReference type="ARBA" id="ARBA00022840"/>
    </source>
</evidence>
<reference evidence="4 5" key="1">
    <citation type="submission" date="2016-12" db="EMBL/GenBank/DDBJ databases">
        <title>Complete genome sequence of Microbacterium aurum KACC 15219.</title>
        <authorList>
            <person name="Jung Y."/>
            <person name="Shin J.-H."/>
            <person name="Lee Y.-J."/>
            <person name="Yi H."/>
            <person name="Bahn Y.-S."/>
            <person name="Kim J.F."/>
            <person name="Lee D.-W."/>
        </authorList>
    </citation>
    <scope>NUCLEOTIDE SEQUENCE [LARGE SCALE GENOMIC DNA]</scope>
    <source>
        <strain evidence="4 5">KACC 15219</strain>
    </source>
</reference>
<dbReference type="InterPro" id="IPR015854">
    <property type="entry name" value="ABC_transpr_LolD-like"/>
</dbReference>
<dbReference type="AlphaFoldDB" id="A0A1P8U6K5"/>
<dbReference type="SMART" id="SM00382">
    <property type="entry name" value="AAA"/>
    <property type="match status" value="1"/>
</dbReference>
<dbReference type="PROSITE" id="PS00211">
    <property type="entry name" value="ABC_TRANSPORTER_1"/>
    <property type="match status" value="1"/>
</dbReference>
<sequence length="205" mass="21419">MRVVLEDVSFAYPGSVEPLFLNFSYAFDAGTVTAVVGPSGTGKSTLLDLIGGLQLPDSGSVELHDAESSRIGPRCSWVLQNNMLLGGRTAVDNAALALIATGSPRGESRARALDALTRFGLSDRADYPPERLSGGEAQRVTIARCFLSAAPIILADEPTGQLDSLNSQLVFDALIESASDGKVVILATHDQALAQQAHAIVDLAG</sequence>
<dbReference type="STRING" id="36805.BOH66_05195"/>
<dbReference type="Proteomes" id="UP000187185">
    <property type="component" value="Chromosome"/>
</dbReference>
<dbReference type="SUPFAM" id="SSF52540">
    <property type="entry name" value="P-loop containing nucleoside triphosphate hydrolases"/>
    <property type="match status" value="1"/>
</dbReference>
<dbReference type="PANTHER" id="PTHR24220">
    <property type="entry name" value="IMPORT ATP-BINDING PROTEIN"/>
    <property type="match status" value="1"/>
</dbReference>
<dbReference type="GO" id="GO:0022857">
    <property type="term" value="F:transmembrane transporter activity"/>
    <property type="evidence" value="ECO:0007669"/>
    <property type="project" value="TreeGrafter"/>
</dbReference>
<feature type="domain" description="ABC transporter" evidence="3">
    <location>
        <begin position="3"/>
        <end position="205"/>
    </location>
</feature>
<keyword evidence="5" id="KW-1185">Reference proteome</keyword>
<dbReference type="PROSITE" id="PS50893">
    <property type="entry name" value="ABC_TRANSPORTER_2"/>
    <property type="match status" value="1"/>
</dbReference>
<dbReference type="InterPro" id="IPR003593">
    <property type="entry name" value="AAA+_ATPase"/>
</dbReference>
<evidence type="ECO:0000259" key="3">
    <source>
        <dbReference type="PROSITE" id="PS50893"/>
    </source>
</evidence>
<dbReference type="RefSeq" id="WP_076689956.1">
    <property type="nucleotide sequence ID" value="NZ_CALBSP010000012.1"/>
</dbReference>
<evidence type="ECO:0000256" key="1">
    <source>
        <dbReference type="ARBA" id="ARBA00022741"/>
    </source>
</evidence>
<dbReference type="Pfam" id="PF00005">
    <property type="entry name" value="ABC_tran"/>
    <property type="match status" value="1"/>
</dbReference>
<dbReference type="GO" id="GO:0005524">
    <property type="term" value="F:ATP binding"/>
    <property type="evidence" value="ECO:0007669"/>
    <property type="project" value="UniProtKB-KW"/>
</dbReference>
<dbReference type="PANTHER" id="PTHR24220:SF685">
    <property type="entry name" value="ABC TRANSPORTER RELATED"/>
    <property type="match status" value="1"/>
</dbReference>
<keyword evidence="1" id="KW-0547">Nucleotide-binding</keyword>
<evidence type="ECO:0000313" key="4">
    <source>
        <dbReference type="EMBL" id="APZ33726.1"/>
    </source>
</evidence>
<dbReference type="GO" id="GO:0016887">
    <property type="term" value="F:ATP hydrolysis activity"/>
    <property type="evidence" value="ECO:0007669"/>
    <property type="project" value="InterPro"/>
</dbReference>
<dbReference type="OrthoDB" id="4425833at2"/>
<accession>A0A1P8U6K5</accession>
<organism evidence="4 5">
    <name type="scientific">Microbacterium aurum</name>
    <dbReference type="NCBI Taxonomy" id="36805"/>
    <lineage>
        <taxon>Bacteria</taxon>
        <taxon>Bacillati</taxon>
        <taxon>Actinomycetota</taxon>
        <taxon>Actinomycetes</taxon>
        <taxon>Micrococcales</taxon>
        <taxon>Microbacteriaceae</taxon>
        <taxon>Microbacterium</taxon>
    </lineage>
</organism>
<dbReference type="InterPro" id="IPR017871">
    <property type="entry name" value="ABC_transporter-like_CS"/>
</dbReference>
<dbReference type="InterPro" id="IPR027417">
    <property type="entry name" value="P-loop_NTPase"/>
</dbReference>
<gene>
    <name evidence="4" type="ORF">BOH66_05195</name>
</gene>
<dbReference type="Gene3D" id="3.40.50.300">
    <property type="entry name" value="P-loop containing nucleotide triphosphate hydrolases"/>
    <property type="match status" value="1"/>
</dbReference>
<dbReference type="KEGG" id="maur:BOH66_05195"/>
<proteinExistence type="predicted"/>
<protein>
    <recommendedName>
        <fullName evidence="3">ABC transporter domain-containing protein</fullName>
    </recommendedName>
</protein>